<evidence type="ECO:0000256" key="1">
    <source>
        <dbReference type="SAM" id="MobiDB-lite"/>
    </source>
</evidence>
<dbReference type="Proteomes" id="UP001642464">
    <property type="component" value="Unassembled WGS sequence"/>
</dbReference>
<evidence type="ECO:0000313" key="4">
    <source>
        <dbReference type="Proteomes" id="UP001642464"/>
    </source>
</evidence>
<feature type="transmembrane region" description="Helical" evidence="2">
    <location>
        <begin position="92"/>
        <end position="116"/>
    </location>
</feature>
<name>A0ABP0PFH3_9DINO</name>
<organism evidence="3 4">
    <name type="scientific">Durusdinium trenchii</name>
    <dbReference type="NCBI Taxonomy" id="1381693"/>
    <lineage>
        <taxon>Eukaryota</taxon>
        <taxon>Sar</taxon>
        <taxon>Alveolata</taxon>
        <taxon>Dinophyceae</taxon>
        <taxon>Suessiales</taxon>
        <taxon>Symbiodiniaceae</taxon>
        <taxon>Durusdinium</taxon>
    </lineage>
</organism>
<keyword evidence="4" id="KW-1185">Reference proteome</keyword>
<accession>A0ABP0PFH3</accession>
<dbReference type="EMBL" id="CAXAMM010035736">
    <property type="protein sequence ID" value="CAK9074773.1"/>
    <property type="molecule type" value="Genomic_DNA"/>
</dbReference>
<reference evidence="3 4" key="1">
    <citation type="submission" date="2024-02" db="EMBL/GenBank/DDBJ databases">
        <authorList>
            <person name="Chen Y."/>
            <person name="Shah S."/>
            <person name="Dougan E. K."/>
            <person name="Thang M."/>
            <person name="Chan C."/>
        </authorList>
    </citation>
    <scope>NUCLEOTIDE SEQUENCE [LARGE SCALE GENOMIC DNA]</scope>
</reference>
<gene>
    <name evidence="3" type="ORF">SCF082_LOCUS36354</name>
</gene>
<keyword evidence="2" id="KW-0472">Membrane</keyword>
<dbReference type="PANTHER" id="PTHR31563">
    <property type="entry name" value="ION CHANNEL POLLUX-RELATED"/>
    <property type="match status" value="1"/>
</dbReference>
<keyword evidence="2" id="KW-1133">Transmembrane helix</keyword>
<feature type="region of interest" description="Disordered" evidence="1">
    <location>
        <begin position="730"/>
        <end position="778"/>
    </location>
</feature>
<feature type="compositionally biased region" description="Polar residues" evidence="1">
    <location>
        <begin position="735"/>
        <end position="749"/>
    </location>
</feature>
<protein>
    <submittedName>
        <fullName evidence="3">Probable ion channel CASTOR (OsCASTOR) (Probable ion channel DMI1-like)</fullName>
    </submittedName>
</protein>
<dbReference type="Gene3D" id="3.40.50.720">
    <property type="entry name" value="NAD(P)-binding Rossmann-like Domain"/>
    <property type="match status" value="1"/>
</dbReference>
<dbReference type="PANTHER" id="PTHR31563:SF10">
    <property type="entry name" value="ION CHANNEL POLLUX-RELATED"/>
    <property type="match status" value="1"/>
</dbReference>
<evidence type="ECO:0000313" key="3">
    <source>
        <dbReference type="EMBL" id="CAK9074773.1"/>
    </source>
</evidence>
<comment type="caution">
    <text evidence="3">The sequence shown here is derived from an EMBL/GenBank/DDBJ whole genome shotgun (WGS) entry which is preliminary data.</text>
</comment>
<evidence type="ECO:0000256" key="2">
    <source>
        <dbReference type="SAM" id="Phobius"/>
    </source>
</evidence>
<dbReference type="InterPro" id="IPR044849">
    <property type="entry name" value="CASTOR/POLLUX/SYM8-like"/>
</dbReference>
<proteinExistence type="predicted"/>
<feature type="transmembrane region" description="Helical" evidence="2">
    <location>
        <begin position="31"/>
        <end position="51"/>
    </location>
</feature>
<keyword evidence="2" id="KW-0812">Transmembrane</keyword>
<sequence length="792" mass="88088">MRCRSCCPKRSEISRKIGLRAWILGTTKGHWLALLLAGCGIQILCMFAWVLSGGNDDYGTRLRDSFWISYVLLVDIGTQTSFSSDERGVVRAVAVVISIIGFVYCLTFLGMVVELIRSFLLHWKVKYSKVDAQGHWLILGWGDKTIFLLEELLCAVQRDEADGTSRCCRRRRRIVILAERPVREMQAEVRLHFRTQDPQGAYKRLRAISYREGCKAHGIELMKVNASAADDILIMCSAETDGSSDHEAIRTLLALGALPGSLQADVWTEMHNRESARVVNTILPSAQGIVARHAVNHMITLRALVPSVGYAWLRMSTTRSGTQLFLLPVPPALYGFSLKDMFQYFPHAVVCGVKQNSCPDDTKKLKIGTHKLEEGDDLIMLASGQETAGHYVIPDCMPEFTTASSLKAKRRQSTVLMADGQIRLGPAADGPLIVLLIGCPDDFVDILEIIDGYVASGSQVHLLSTKPMRWREQCLYLHFSRAGKSEFERITVTHHLGRRRDTNVLERLPLAAADCALILSEREGDSESGLDSDSRNLTVAINLWHVLQSMAEEINKHRANSYRKKCKLVTEIQDPKSQAMLAGNGSVRQVGSFVFTSSTETGVFAIAVSCKDLYDLFIKLIDPRIDSGNIVATPVSKFLVGDESLSYFDMFRRVLELCNGTLLGWRRSGDRHPLLNPPEKDVPLNWQSKGTDELIILLPAIQAHVEFLEPPEEPKQELTHPEQERLLGTSRPAGSITSASPAHSVTSTRKSSKEKHHEHEEEDQVRIPGALNDDEGAVTMQASLSLSLPFPK</sequence>